<comment type="caution">
    <text evidence="3">The sequence shown here is derived from an EMBL/GenBank/DDBJ whole genome shotgun (WGS) entry which is preliminary data.</text>
</comment>
<keyword evidence="2" id="KW-0472">Membrane</keyword>
<sequence>MRDSPCSCGCGLNAASSSRLTSLPHKSSRKRARLHSPHMTIMPCHTQRQSLHSSRILECVSLTNQDASDSFGAPASDATEPHSYTRWHRAGSFSYRLLPLLAIMLFAMVSTAVASATPTPTQTLKLDSIAGTNLTGSALPTAVPALAPHLRGFQQLAAAAAASVSSSSSSSIANHNLSVQVSQPTMCDTMNITFDPSRGTPPYTVMITFEDYWPVTVSLPASYDDASKDLWLYQFAVPTFSGNLTNPNVIVSVTDSTGLMSNSSSFFTVDSPKDGVNCSALQYQSSFYFYTERPPSMCQDYQIFWNGSYTAPMTAVFLPESAPPIYVPAPSTATNNLTWQVAIEGGTRFIMSLADSRASNGSGGVSRMNIVALNEYFSDTCIKETTYQHRVFAPTTTASPASIFPDATSTVASLTTNKGQVATVTVIETIKNGRYVHGNNNGGLSSVRFLVLMVVIFVTIGVVGVALGWFCFKRHQKRKHNIKAWDLPNNDPSVPFSADPNMPIAPDVFGRSVTRQDSTAANARTTADRTSISGASNYDPVSLTSRPLTHAPSTRASLRSWTSSAFDHLHIATGTQGLHQQSAASAGDYALTNTGPGSGVPPSEARTFSYGQHARTLTVGTMSNGSRDGLSPTDSISRAFTFYSDDVQRSDFAGHAETRSQLRNGASAKSQRVGPGPTYRPDAASQAAYQDLLASNASPTSGIERTFPFSAIGVQTPSSNVSTTSRANGWAEISDSTYNSAHIVRHADAGLLLDDDDNGDELINLGNGRLMELPPQYDTIHPSTESQQRSLFARGPSNGSNSYASRTPSQRSRSHAQNMASVDIADVRNRPAEVHAADLVDENDDESAFWAH</sequence>
<accession>A0AAJ4XGE8</accession>
<organism evidence="3 4">
    <name type="scientific">Melanopsichium pennsylvanicum</name>
    <dbReference type="NCBI Taxonomy" id="63383"/>
    <lineage>
        <taxon>Eukaryota</taxon>
        <taxon>Fungi</taxon>
        <taxon>Dikarya</taxon>
        <taxon>Basidiomycota</taxon>
        <taxon>Ustilaginomycotina</taxon>
        <taxon>Ustilaginomycetes</taxon>
        <taxon>Ustilaginales</taxon>
        <taxon>Ustilaginaceae</taxon>
        <taxon>Melanopsichium</taxon>
    </lineage>
</organism>
<dbReference type="AlphaFoldDB" id="A0AAJ4XGE8"/>
<dbReference type="PANTHER" id="PTHR37487">
    <property type="entry name" value="CHROMOSOME 1, WHOLE GENOME SHOTGUN SEQUENCE"/>
    <property type="match status" value="1"/>
</dbReference>
<name>A0AAJ4XGE8_9BASI</name>
<feature type="region of interest" description="Disordered" evidence="1">
    <location>
        <begin position="515"/>
        <end position="552"/>
    </location>
</feature>
<feature type="transmembrane region" description="Helical" evidence="2">
    <location>
        <begin position="97"/>
        <end position="116"/>
    </location>
</feature>
<keyword evidence="2" id="KW-1133">Transmembrane helix</keyword>
<keyword evidence="4" id="KW-1185">Reference proteome</keyword>
<feature type="compositionally biased region" description="Polar residues" evidence="1">
    <location>
        <begin position="661"/>
        <end position="670"/>
    </location>
</feature>
<feature type="compositionally biased region" description="Polar residues" evidence="1">
    <location>
        <begin position="542"/>
        <end position="552"/>
    </location>
</feature>
<evidence type="ECO:0000313" key="3">
    <source>
        <dbReference type="EMBL" id="SNX82029.1"/>
    </source>
</evidence>
<dbReference type="EMBL" id="OAPG01000001">
    <property type="protein sequence ID" value="SNX82029.1"/>
    <property type="molecule type" value="Genomic_DNA"/>
</dbReference>
<keyword evidence="2" id="KW-0812">Transmembrane</keyword>
<feature type="transmembrane region" description="Helical" evidence="2">
    <location>
        <begin position="449"/>
        <end position="472"/>
    </location>
</feature>
<protein>
    <recommendedName>
        <fullName evidence="5">Transmembrane protein</fullName>
    </recommendedName>
</protein>
<feature type="region of interest" description="Disordered" evidence="1">
    <location>
        <begin position="790"/>
        <end position="818"/>
    </location>
</feature>
<gene>
    <name evidence="3" type="ORF">MEPE_00734</name>
</gene>
<feature type="compositionally biased region" description="Polar residues" evidence="1">
    <location>
        <begin position="797"/>
        <end position="818"/>
    </location>
</feature>
<dbReference type="PANTHER" id="PTHR37487:SF3">
    <property type="entry name" value="CLEAVAGE_POLYADENYLATION SPECIFICITY FACTOR A SUBUNIT N-TERMINAL DOMAIN-CONTAINING PROTEIN"/>
    <property type="match status" value="1"/>
</dbReference>
<dbReference type="Proteomes" id="UP001294444">
    <property type="component" value="Unassembled WGS sequence"/>
</dbReference>
<evidence type="ECO:0008006" key="5">
    <source>
        <dbReference type="Google" id="ProtNLM"/>
    </source>
</evidence>
<evidence type="ECO:0000256" key="1">
    <source>
        <dbReference type="SAM" id="MobiDB-lite"/>
    </source>
</evidence>
<feature type="compositionally biased region" description="Low complexity" evidence="1">
    <location>
        <begin position="517"/>
        <end position="531"/>
    </location>
</feature>
<evidence type="ECO:0000256" key="2">
    <source>
        <dbReference type="SAM" id="Phobius"/>
    </source>
</evidence>
<reference evidence="3" key="1">
    <citation type="submission" date="2023-10" db="EMBL/GenBank/DDBJ databases">
        <authorList>
            <person name="Guldener U."/>
        </authorList>
    </citation>
    <scope>NUCLEOTIDE SEQUENCE</scope>
    <source>
        <strain evidence="3">Mp4</strain>
    </source>
</reference>
<feature type="region of interest" description="Disordered" evidence="1">
    <location>
        <begin position="657"/>
        <end position="682"/>
    </location>
</feature>
<evidence type="ECO:0000313" key="4">
    <source>
        <dbReference type="Proteomes" id="UP001294444"/>
    </source>
</evidence>
<proteinExistence type="predicted"/>